<dbReference type="AlphaFoldDB" id="A0A6G0RN64"/>
<gene>
    <name evidence="1" type="ORF">PF008_g12819</name>
</gene>
<sequence>MSREALHWGLQCSRESREHCSPQCFDQRRSFRGAAICVHVLTPPTLRQALMGPSEFKYEAQGRSAK</sequence>
<dbReference type="EMBL" id="QXFY01000733">
    <property type="protein sequence ID" value="KAE9336861.1"/>
    <property type="molecule type" value="Genomic_DNA"/>
</dbReference>
<name>A0A6G0RN64_9STRA</name>
<comment type="caution">
    <text evidence="1">The sequence shown here is derived from an EMBL/GenBank/DDBJ whole genome shotgun (WGS) entry which is preliminary data.</text>
</comment>
<protein>
    <submittedName>
        <fullName evidence="1">Uncharacterized protein</fullName>
    </submittedName>
</protein>
<organism evidence="1 2">
    <name type="scientific">Phytophthora fragariae</name>
    <dbReference type="NCBI Taxonomy" id="53985"/>
    <lineage>
        <taxon>Eukaryota</taxon>
        <taxon>Sar</taxon>
        <taxon>Stramenopiles</taxon>
        <taxon>Oomycota</taxon>
        <taxon>Peronosporomycetes</taxon>
        <taxon>Peronosporales</taxon>
        <taxon>Peronosporaceae</taxon>
        <taxon>Phytophthora</taxon>
    </lineage>
</organism>
<proteinExistence type="predicted"/>
<evidence type="ECO:0000313" key="1">
    <source>
        <dbReference type="EMBL" id="KAE9336861.1"/>
    </source>
</evidence>
<dbReference type="Proteomes" id="UP000486351">
    <property type="component" value="Unassembled WGS sequence"/>
</dbReference>
<accession>A0A6G0RN64</accession>
<evidence type="ECO:0000313" key="2">
    <source>
        <dbReference type="Proteomes" id="UP000486351"/>
    </source>
</evidence>
<reference evidence="1 2" key="1">
    <citation type="submission" date="2018-09" db="EMBL/GenBank/DDBJ databases">
        <title>Genomic investigation of the strawberry pathogen Phytophthora fragariae indicates pathogenicity is determined by transcriptional variation in three key races.</title>
        <authorList>
            <person name="Adams T.M."/>
            <person name="Armitage A.D."/>
            <person name="Sobczyk M.K."/>
            <person name="Bates H.J."/>
            <person name="Dunwell J.M."/>
            <person name="Nellist C.F."/>
            <person name="Harrison R.J."/>
        </authorList>
    </citation>
    <scope>NUCLEOTIDE SEQUENCE [LARGE SCALE GENOMIC DNA]</scope>
    <source>
        <strain evidence="1 2">NOV-77</strain>
    </source>
</reference>